<evidence type="ECO:0000256" key="3">
    <source>
        <dbReference type="ARBA" id="ARBA00003848"/>
    </source>
</evidence>
<dbReference type="CDD" id="cd01169">
    <property type="entry name" value="HMPP_kinase"/>
    <property type="match status" value="1"/>
</dbReference>
<evidence type="ECO:0000256" key="5">
    <source>
        <dbReference type="ARBA" id="ARBA00022679"/>
    </source>
</evidence>
<dbReference type="GO" id="GO:0008902">
    <property type="term" value="F:hydroxymethylpyrimidine kinase activity"/>
    <property type="evidence" value="ECO:0007669"/>
    <property type="project" value="UniProtKB-EC"/>
</dbReference>
<dbReference type="EC" id="2.7.4.7" evidence="11"/>
<evidence type="ECO:0000256" key="6">
    <source>
        <dbReference type="ARBA" id="ARBA00022741"/>
    </source>
</evidence>
<dbReference type="PANTHER" id="PTHR20858">
    <property type="entry name" value="PHOSPHOMETHYLPYRIMIDINE KINASE"/>
    <property type="match status" value="1"/>
</dbReference>
<keyword evidence="9" id="KW-0784">Thiamine biosynthesis</keyword>
<evidence type="ECO:0000313" key="11">
    <source>
        <dbReference type="EMBL" id="MBM9476350.1"/>
    </source>
</evidence>
<keyword evidence="12" id="KW-1185">Reference proteome</keyword>
<dbReference type="AlphaFoldDB" id="A0A938YP07"/>
<evidence type="ECO:0000256" key="2">
    <source>
        <dbReference type="ARBA" id="ARBA00000565"/>
    </source>
</evidence>
<keyword evidence="7 11" id="KW-0418">Kinase</keyword>
<evidence type="ECO:0000256" key="7">
    <source>
        <dbReference type="ARBA" id="ARBA00022777"/>
    </source>
</evidence>
<comment type="catalytic activity">
    <reaction evidence="1">
        <text>4-amino-5-hydroxymethyl-2-methylpyrimidine + ATP = 4-amino-2-methyl-5-(phosphooxymethyl)pyrimidine + ADP + H(+)</text>
        <dbReference type="Rhea" id="RHEA:23096"/>
        <dbReference type="ChEBI" id="CHEBI:15378"/>
        <dbReference type="ChEBI" id="CHEBI:16892"/>
        <dbReference type="ChEBI" id="CHEBI:30616"/>
        <dbReference type="ChEBI" id="CHEBI:58354"/>
        <dbReference type="ChEBI" id="CHEBI:456216"/>
        <dbReference type="EC" id="2.7.1.49"/>
    </reaction>
</comment>
<dbReference type="Pfam" id="PF08543">
    <property type="entry name" value="Phos_pyr_kin"/>
    <property type="match status" value="1"/>
</dbReference>
<accession>A0A938YP07</accession>
<keyword evidence="8" id="KW-0067">ATP-binding</keyword>
<proteinExistence type="predicted"/>
<dbReference type="InterPro" id="IPR013749">
    <property type="entry name" value="PM/HMP-P_kinase-1"/>
</dbReference>
<comment type="caution">
    <text evidence="11">The sequence shown here is derived from an EMBL/GenBank/DDBJ whole genome shotgun (WGS) entry which is preliminary data.</text>
</comment>
<protein>
    <submittedName>
        <fullName evidence="11">Bifunctional hydroxymethylpyrimidine kinase/phosphomethylpyrimidine kinase</fullName>
        <ecNumber evidence="11">2.7.1.49</ecNumber>
        <ecNumber evidence="11">2.7.4.7</ecNumber>
    </submittedName>
</protein>
<dbReference type="FunFam" id="3.40.1190.20:FF:000003">
    <property type="entry name" value="Phosphomethylpyrimidine kinase ThiD"/>
    <property type="match status" value="1"/>
</dbReference>
<dbReference type="GO" id="GO:0009228">
    <property type="term" value="P:thiamine biosynthetic process"/>
    <property type="evidence" value="ECO:0007669"/>
    <property type="project" value="UniProtKB-KW"/>
</dbReference>
<keyword evidence="5 11" id="KW-0808">Transferase</keyword>
<evidence type="ECO:0000259" key="10">
    <source>
        <dbReference type="Pfam" id="PF08543"/>
    </source>
</evidence>
<evidence type="ECO:0000256" key="9">
    <source>
        <dbReference type="ARBA" id="ARBA00022977"/>
    </source>
</evidence>
<dbReference type="EC" id="2.7.1.49" evidence="11"/>
<reference evidence="11" key="1">
    <citation type="submission" date="2021-01" db="EMBL/GenBank/DDBJ databases">
        <title>KCTC 19127 draft genome.</title>
        <authorList>
            <person name="An D."/>
        </authorList>
    </citation>
    <scope>NUCLEOTIDE SEQUENCE</scope>
    <source>
        <strain evidence="11">KCTC 19127</strain>
    </source>
</reference>
<comment type="pathway">
    <text evidence="4">Cofactor biosynthesis; thiamine diphosphate biosynthesis; 4-amino-2-methyl-5-diphosphomethylpyrimidine from 5-amino-1-(5-phospho-D-ribosyl)imidazole: step 3/3.</text>
</comment>
<dbReference type="GO" id="GO:0005524">
    <property type="term" value="F:ATP binding"/>
    <property type="evidence" value="ECO:0007669"/>
    <property type="project" value="UniProtKB-KW"/>
</dbReference>
<organism evidence="11 12">
    <name type="scientific">Nakamurella flavida</name>
    <dbReference type="NCBI Taxonomy" id="363630"/>
    <lineage>
        <taxon>Bacteria</taxon>
        <taxon>Bacillati</taxon>
        <taxon>Actinomycetota</taxon>
        <taxon>Actinomycetes</taxon>
        <taxon>Nakamurellales</taxon>
        <taxon>Nakamurellaceae</taxon>
        <taxon>Nakamurella</taxon>
    </lineage>
</organism>
<dbReference type="InterPro" id="IPR029056">
    <property type="entry name" value="Ribokinase-like"/>
</dbReference>
<dbReference type="Gene3D" id="3.40.1190.20">
    <property type="match status" value="1"/>
</dbReference>
<evidence type="ECO:0000313" key="12">
    <source>
        <dbReference type="Proteomes" id="UP000663801"/>
    </source>
</evidence>
<dbReference type="PANTHER" id="PTHR20858:SF17">
    <property type="entry name" value="HYDROXYMETHYLPYRIMIDINE_PHOSPHOMETHYLPYRIMIDINE KINASE THI20-RELATED"/>
    <property type="match status" value="1"/>
</dbReference>
<comment type="function">
    <text evidence="3">Catalyzes the phosphorylation of hydroxymethylpyrimidine phosphate (HMP-P) to HMP-PP, and of HMP to HMP-P.</text>
</comment>
<keyword evidence="6" id="KW-0547">Nucleotide-binding</keyword>
<dbReference type="GO" id="GO:0008972">
    <property type="term" value="F:phosphomethylpyrimidine kinase activity"/>
    <property type="evidence" value="ECO:0007669"/>
    <property type="project" value="UniProtKB-EC"/>
</dbReference>
<comment type="catalytic activity">
    <reaction evidence="2">
        <text>4-amino-2-methyl-5-(phosphooxymethyl)pyrimidine + ATP = 4-amino-2-methyl-5-(diphosphooxymethyl)pyrimidine + ADP</text>
        <dbReference type="Rhea" id="RHEA:19893"/>
        <dbReference type="ChEBI" id="CHEBI:30616"/>
        <dbReference type="ChEBI" id="CHEBI:57841"/>
        <dbReference type="ChEBI" id="CHEBI:58354"/>
        <dbReference type="ChEBI" id="CHEBI:456216"/>
        <dbReference type="EC" id="2.7.4.7"/>
    </reaction>
</comment>
<dbReference type="NCBIfam" id="TIGR00097">
    <property type="entry name" value="HMP-P_kinase"/>
    <property type="match status" value="1"/>
</dbReference>
<sequence length="317" mass="32190">MAVGAVRWIHGITGAAPRVGDRCGRPVVSPRPAGHPPVVLTVAGSDPSGGAGIQADLKTFSALGAYGCAVLTALTAQNTRGVTGVHAVPAAFVTQQLRTLLDDVALDAVKIGMVADAGIARALAAALPGSAPHLVLDPVMVATSGDRLLTPDAEAVVRDELVPLAGLITPNLAEAGALLGRPPAGTADEATDQVHALLAAGARRVLLKGGHRTDELGGGGTVVDLYGEPGHEVVAITAPRVDTRNTHGTGCTLSAAIAALRPVSPDWLTAVRRAKDYLTRALQGADQLQIGRVGPDGHGPVHHFAGIWNERKSDTAG</sequence>
<feature type="domain" description="Pyridoxamine kinase/Phosphomethylpyrimidine kinase" evidence="10">
    <location>
        <begin position="46"/>
        <end position="301"/>
    </location>
</feature>
<dbReference type="GO" id="GO:0005829">
    <property type="term" value="C:cytosol"/>
    <property type="evidence" value="ECO:0007669"/>
    <property type="project" value="TreeGrafter"/>
</dbReference>
<dbReference type="Proteomes" id="UP000663801">
    <property type="component" value="Unassembled WGS sequence"/>
</dbReference>
<dbReference type="EMBL" id="JAERWL010000007">
    <property type="protein sequence ID" value="MBM9476350.1"/>
    <property type="molecule type" value="Genomic_DNA"/>
</dbReference>
<dbReference type="SUPFAM" id="SSF53613">
    <property type="entry name" value="Ribokinase-like"/>
    <property type="match status" value="1"/>
</dbReference>
<evidence type="ECO:0000256" key="8">
    <source>
        <dbReference type="ARBA" id="ARBA00022840"/>
    </source>
</evidence>
<dbReference type="InterPro" id="IPR004399">
    <property type="entry name" value="HMP/HMP-P_kinase_dom"/>
</dbReference>
<name>A0A938YP07_9ACTN</name>
<evidence type="ECO:0000256" key="4">
    <source>
        <dbReference type="ARBA" id="ARBA00004769"/>
    </source>
</evidence>
<evidence type="ECO:0000256" key="1">
    <source>
        <dbReference type="ARBA" id="ARBA00000151"/>
    </source>
</evidence>
<gene>
    <name evidence="11" type="primary">thiD</name>
    <name evidence="11" type="ORF">JL107_07855</name>
</gene>